<feature type="transmembrane region" description="Helical" evidence="10">
    <location>
        <begin position="78"/>
        <end position="99"/>
    </location>
</feature>
<evidence type="ECO:0000313" key="13">
    <source>
        <dbReference type="EMBL" id="PIK60987.1"/>
    </source>
</evidence>
<dbReference type="PRINTS" id="PR00896">
    <property type="entry name" value="VASOPRESSINR"/>
</dbReference>
<dbReference type="InterPro" id="IPR017452">
    <property type="entry name" value="GPCR_Rhodpsn_7TM"/>
</dbReference>
<evidence type="ECO:0000256" key="7">
    <source>
        <dbReference type="ARBA" id="ARBA00023170"/>
    </source>
</evidence>
<keyword evidence="4 10" id="KW-1133">Transmembrane helix</keyword>
<comment type="caution">
    <text evidence="10">Lacks conserved residue(s) required for the propagation of feature annotation.</text>
</comment>
<feature type="compositionally biased region" description="Basic and acidic residues" evidence="11">
    <location>
        <begin position="212"/>
        <end position="229"/>
    </location>
</feature>
<dbReference type="GO" id="GO:0005000">
    <property type="term" value="F:vasopressin receptor activity"/>
    <property type="evidence" value="ECO:0007669"/>
    <property type="project" value="InterPro"/>
</dbReference>
<comment type="similarity">
    <text evidence="10">Belongs to the G-protein coupled receptor 1 family. Vasopressin/oxytocin receptor subfamily.</text>
</comment>
<dbReference type="InterPro" id="IPR001817">
    <property type="entry name" value="Vasoprsn_rcpt"/>
</dbReference>
<dbReference type="EMBL" id="MRZV01000044">
    <property type="protein sequence ID" value="PIK60987.1"/>
    <property type="molecule type" value="Genomic_DNA"/>
</dbReference>
<dbReference type="AlphaFoldDB" id="A0A2G8LL49"/>
<dbReference type="GO" id="GO:0042277">
    <property type="term" value="F:peptide binding"/>
    <property type="evidence" value="ECO:0007669"/>
    <property type="project" value="TreeGrafter"/>
</dbReference>
<dbReference type="InterPro" id="IPR000276">
    <property type="entry name" value="GPCR_Rhodpsn"/>
</dbReference>
<evidence type="ECO:0000313" key="14">
    <source>
        <dbReference type="Proteomes" id="UP000230750"/>
    </source>
</evidence>
<keyword evidence="2" id="KW-1003">Cell membrane</keyword>
<name>A0A2G8LL49_STIJA</name>
<dbReference type="GO" id="GO:0005886">
    <property type="term" value="C:plasma membrane"/>
    <property type="evidence" value="ECO:0007669"/>
    <property type="project" value="UniProtKB-SubCell"/>
</dbReference>
<dbReference type="GO" id="GO:0032870">
    <property type="term" value="P:cellular response to hormone stimulus"/>
    <property type="evidence" value="ECO:0007669"/>
    <property type="project" value="TreeGrafter"/>
</dbReference>
<dbReference type="Pfam" id="PF00001">
    <property type="entry name" value="7tm_1"/>
    <property type="match status" value="2"/>
</dbReference>
<dbReference type="Gene3D" id="1.20.1070.10">
    <property type="entry name" value="Rhodopsin 7-helix transmembrane proteins"/>
    <property type="match status" value="2"/>
</dbReference>
<dbReference type="PANTHER" id="PTHR24241">
    <property type="entry name" value="NEUROPEPTIDE RECEPTOR-RELATED G-PROTEIN COUPLED RECEPTOR"/>
    <property type="match status" value="1"/>
</dbReference>
<organism evidence="13 14">
    <name type="scientific">Stichopus japonicus</name>
    <name type="common">Sea cucumber</name>
    <dbReference type="NCBI Taxonomy" id="307972"/>
    <lineage>
        <taxon>Eukaryota</taxon>
        <taxon>Metazoa</taxon>
        <taxon>Echinodermata</taxon>
        <taxon>Eleutherozoa</taxon>
        <taxon>Echinozoa</taxon>
        <taxon>Holothuroidea</taxon>
        <taxon>Aspidochirotacea</taxon>
        <taxon>Aspidochirotida</taxon>
        <taxon>Stichopodidae</taxon>
        <taxon>Apostichopus</taxon>
    </lineage>
</organism>
<comment type="subcellular location">
    <subcellularLocation>
        <location evidence="1 10">Cell membrane</location>
        <topology evidence="1 10">Multi-pass membrane protein</topology>
    </subcellularLocation>
</comment>
<evidence type="ECO:0000256" key="6">
    <source>
        <dbReference type="ARBA" id="ARBA00023136"/>
    </source>
</evidence>
<dbReference type="STRING" id="307972.A0A2G8LL49"/>
<dbReference type="PANTHER" id="PTHR24241:SF161">
    <property type="entry name" value="G-PROTEIN COUPLED RECEPTORS FAMILY 1 PROFILE DOMAIN-CONTAINING PROTEIN"/>
    <property type="match status" value="1"/>
</dbReference>
<feature type="transmembrane region" description="Helical" evidence="10">
    <location>
        <begin position="119"/>
        <end position="140"/>
    </location>
</feature>
<feature type="transmembrane region" description="Helical" evidence="10">
    <location>
        <begin position="255"/>
        <end position="283"/>
    </location>
</feature>
<accession>A0A2G8LL49</accession>
<evidence type="ECO:0000256" key="10">
    <source>
        <dbReference type="RuleBase" id="RU046427"/>
    </source>
</evidence>
<keyword evidence="9 10" id="KW-0807">Transducer</keyword>
<feature type="transmembrane region" description="Helical" evidence="10">
    <location>
        <begin position="38"/>
        <end position="66"/>
    </location>
</feature>
<dbReference type="OrthoDB" id="6435638at2759"/>
<dbReference type="SUPFAM" id="SSF81321">
    <property type="entry name" value="Family A G protein-coupled receptor-like"/>
    <property type="match status" value="1"/>
</dbReference>
<evidence type="ECO:0000256" key="11">
    <source>
        <dbReference type="SAM" id="MobiDB-lite"/>
    </source>
</evidence>
<evidence type="ECO:0000256" key="2">
    <source>
        <dbReference type="ARBA" id="ARBA00022475"/>
    </source>
</evidence>
<keyword evidence="7 10" id="KW-0675">Receptor</keyword>
<evidence type="ECO:0000256" key="1">
    <source>
        <dbReference type="ARBA" id="ARBA00004651"/>
    </source>
</evidence>
<dbReference type="PROSITE" id="PS00237">
    <property type="entry name" value="G_PROTEIN_RECEP_F1_1"/>
    <property type="match status" value="1"/>
</dbReference>
<feature type="transmembrane region" description="Helical" evidence="10">
    <location>
        <begin position="303"/>
        <end position="323"/>
    </location>
</feature>
<sequence length="378" mass="43016">MAVHYAVDSTDATILVTEYTMATGNATEATVLLKRNELLVIFELIVSGLIIVGALFGNLVVVNTLWRKRKNLTRMHFFIYHLCIADIITALFSQLPLFIWDITFYFHGPNFVCKLVKFFQLFPIYLSSYILILTAFDRYLAICHPLLGLRGNQKTAHAHNGRLGLGFIRHLCYTSDICLAVWQNMGKATGHTKPNKHVSRSHNESWDDDEEHNGVEMKREANSHSKQERQTPLYRSHTAESRVSRAKIKTIKMTLTIVTVYIVCWSPFFFALVCEVWDILVLHNWVRTLFNIVANLNSCTNPWIYLVFSGNVIGAIKDLFWYCHVCRHTDERNHVATTTAQGDEPSSRFVPSPAGPRTTFTSTTGAEHKVDNNANSAF</sequence>
<gene>
    <name evidence="13" type="ORF">BSL78_02162</name>
</gene>
<proteinExistence type="inferred from homology"/>
<keyword evidence="5 10" id="KW-0297">G-protein coupled receptor</keyword>
<dbReference type="PRINTS" id="PR00237">
    <property type="entry name" value="GPCRRHODOPSN"/>
</dbReference>
<dbReference type="PROSITE" id="PS50262">
    <property type="entry name" value="G_PROTEIN_RECEP_F1_2"/>
    <property type="match status" value="1"/>
</dbReference>
<feature type="domain" description="G-protein coupled receptors family 1 profile" evidence="12">
    <location>
        <begin position="57"/>
        <end position="305"/>
    </location>
</feature>
<keyword evidence="3 10" id="KW-0812">Transmembrane</keyword>
<keyword evidence="8 10" id="KW-0325">Glycoprotein</keyword>
<protein>
    <recommendedName>
        <fullName evidence="12">G-protein coupled receptors family 1 profile domain-containing protein</fullName>
    </recommendedName>
</protein>
<feature type="region of interest" description="Disordered" evidence="11">
    <location>
        <begin position="191"/>
        <end position="238"/>
    </location>
</feature>
<evidence type="ECO:0000256" key="9">
    <source>
        <dbReference type="ARBA" id="ARBA00023224"/>
    </source>
</evidence>
<keyword evidence="14" id="KW-1185">Reference proteome</keyword>
<reference evidence="13 14" key="1">
    <citation type="journal article" date="2017" name="PLoS Biol.">
        <title>The sea cucumber genome provides insights into morphological evolution and visceral regeneration.</title>
        <authorList>
            <person name="Zhang X."/>
            <person name="Sun L."/>
            <person name="Yuan J."/>
            <person name="Sun Y."/>
            <person name="Gao Y."/>
            <person name="Zhang L."/>
            <person name="Li S."/>
            <person name="Dai H."/>
            <person name="Hamel J.F."/>
            <person name="Liu C."/>
            <person name="Yu Y."/>
            <person name="Liu S."/>
            <person name="Lin W."/>
            <person name="Guo K."/>
            <person name="Jin S."/>
            <person name="Xu P."/>
            <person name="Storey K.B."/>
            <person name="Huan P."/>
            <person name="Zhang T."/>
            <person name="Zhou Y."/>
            <person name="Zhang J."/>
            <person name="Lin C."/>
            <person name="Li X."/>
            <person name="Xing L."/>
            <person name="Huo D."/>
            <person name="Sun M."/>
            <person name="Wang L."/>
            <person name="Mercier A."/>
            <person name="Li F."/>
            <person name="Yang H."/>
            <person name="Xiang J."/>
        </authorList>
    </citation>
    <scope>NUCLEOTIDE SEQUENCE [LARGE SCALE GENOMIC DNA]</scope>
    <source>
        <strain evidence="13">Shaxun</strain>
        <tissue evidence="13">Muscle</tissue>
    </source>
</reference>
<dbReference type="Proteomes" id="UP000230750">
    <property type="component" value="Unassembled WGS sequence"/>
</dbReference>
<evidence type="ECO:0000256" key="5">
    <source>
        <dbReference type="ARBA" id="ARBA00023040"/>
    </source>
</evidence>
<evidence type="ECO:0000259" key="12">
    <source>
        <dbReference type="PROSITE" id="PS50262"/>
    </source>
</evidence>
<comment type="caution">
    <text evidence="13">The sequence shown here is derived from an EMBL/GenBank/DDBJ whole genome shotgun (WGS) entry which is preliminary data.</text>
</comment>
<evidence type="ECO:0000256" key="3">
    <source>
        <dbReference type="ARBA" id="ARBA00022692"/>
    </source>
</evidence>
<evidence type="ECO:0000256" key="4">
    <source>
        <dbReference type="ARBA" id="ARBA00022989"/>
    </source>
</evidence>
<keyword evidence="6 10" id="KW-0472">Membrane</keyword>
<feature type="region of interest" description="Disordered" evidence="11">
    <location>
        <begin position="337"/>
        <end position="378"/>
    </location>
</feature>
<evidence type="ECO:0000256" key="8">
    <source>
        <dbReference type="ARBA" id="ARBA00023180"/>
    </source>
</evidence>